<protein>
    <recommendedName>
        <fullName evidence="1">C2 domain-containing protein</fullName>
    </recommendedName>
</protein>
<dbReference type="PROSITE" id="PS50004">
    <property type="entry name" value="C2"/>
    <property type="match status" value="1"/>
</dbReference>
<dbReference type="InterPro" id="IPR000008">
    <property type="entry name" value="C2_dom"/>
</dbReference>
<dbReference type="ExpressionAtlas" id="A0A2K3E4Y3">
    <property type="expression patterns" value="baseline and differential"/>
</dbReference>
<name>A0A2K3E4Y3_CHLRE</name>
<dbReference type="GeneID" id="5725897"/>
<dbReference type="AlphaFoldDB" id="A0A2K3E4Y3"/>
<dbReference type="PaxDb" id="3055-EDO98215"/>
<reference evidence="2 3" key="1">
    <citation type="journal article" date="2007" name="Science">
        <title>The Chlamydomonas genome reveals the evolution of key animal and plant functions.</title>
        <authorList>
            <person name="Merchant S.S."/>
            <person name="Prochnik S.E."/>
            <person name="Vallon O."/>
            <person name="Harris E.H."/>
            <person name="Karpowicz S.J."/>
            <person name="Witman G.B."/>
            <person name="Terry A."/>
            <person name="Salamov A."/>
            <person name="Fritz-Laylin L.K."/>
            <person name="Marechal-Drouard L."/>
            <person name="Marshall W.F."/>
            <person name="Qu L.H."/>
            <person name="Nelson D.R."/>
            <person name="Sanderfoot A.A."/>
            <person name="Spalding M.H."/>
            <person name="Kapitonov V.V."/>
            <person name="Ren Q."/>
            <person name="Ferris P."/>
            <person name="Lindquist E."/>
            <person name="Shapiro H."/>
            <person name="Lucas S.M."/>
            <person name="Grimwood J."/>
            <person name="Schmutz J."/>
            <person name="Cardol P."/>
            <person name="Cerutti H."/>
            <person name="Chanfreau G."/>
            <person name="Chen C.L."/>
            <person name="Cognat V."/>
            <person name="Croft M.T."/>
            <person name="Dent R."/>
            <person name="Dutcher S."/>
            <person name="Fernandez E."/>
            <person name="Fukuzawa H."/>
            <person name="Gonzalez-Ballester D."/>
            <person name="Gonzalez-Halphen D."/>
            <person name="Hallmann A."/>
            <person name="Hanikenne M."/>
            <person name="Hippler M."/>
            <person name="Inwood W."/>
            <person name="Jabbari K."/>
            <person name="Kalanon M."/>
            <person name="Kuras R."/>
            <person name="Lefebvre P.A."/>
            <person name="Lemaire S.D."/>
            <person name="Lobanov A.V."/>
            <person name="Lohr M."/>
            <person name="Manuell A."/>
            <person name="Meier I."/>
            <person name="Mets L."/>
            <person name="Mittag M."/>
            <person name="Mittelmeier T."/>
            <person name="Moroney J.V."/>
            <person name="Moseley J."/>
            <person name="Napoli C."/>
            <person name="Nedelcu A.M."/>
            <person name="Niyogi K."/>
            <person name="Novoselov S.V."/>
            <person name="Paulsen I.T."/>
            <person name="Pazour G."/>
            <person name="Purton S."/>
            <person name="Ral J.P."/>
            <person name="Riano-Pachon D.M."/>
            <person name="Riekhof W."/>
            <person name="Rymarquis L."/>
            <person name="Schroda M."/>
            <person name="Stern D."/>
            <person name="Umen J."/>
            <person name="Willows R."/>
            <person name="Wilson N."/>
            <person name="Zimmer S.L."/>
            <person name="Allmer J."/>
            <person name="Balk J."/>
            <person name="Bisova K."/>
            <person name="Chen C.J."/>
            <person name="Elias M."/>
            <person name="Gendler K."/>
            <person name="Hauser C."/>
            <person name="Lamb M.R."/>
            <person name="Ledford H."/>
            <person name="Long J.C."/>
            <person name="Minagawa J."/>
            <person name="Page M.D."/>
            <person name="Pan J."/>
            <person name="Pootakham W."/>
            <person name="Roje S."/>
            <person name="Rose A."/>
            <person name="Stahlberg E."/>
            <person name="Terauchi A.M."/>
            <person name="Yang P."/>
            <person name="Ball S."/>
            <person name="Bowler C."/>
            <person name="Dieckmann C.L."/>
            <person name="Gladyshev V.N."/>
            <person name="Green P."/>
            <person name="Jorgensen R."/>
            <person name="Mayfield S."/>
            <person name="Mueller-Roeber B."/>
            <person name="Rajamani S."/>
            <person name="Sayre R.T."/>
            <person name="Brokstein P."/>
            <person name="Dubchak I."/>
            <person name="Goodstein D."/>
            <person name="Hornick L."/>
            <person name="Huang Y.W."/>
            <person name="Jhaveri J."/>
            <person name="Luo Y."/>
            <person name="Martinez D."/>
            <person name="Ngau W.C."/>
            <person name="Otillar B."/>
            <person name="Poliakov A."/>
            <person name="Porter A."/>
            <person name="Szajkowski L."/>
            <person name="Werner G."/>
            <person name="Zhou K."/>
            <person name="Grigoriev I.V."/>
            <person name="Rokhsar D.S."/>
            <person name="Grossman A.R."/>
        </authorList>
    </citation>
    <scope>NUCLEOTIDE SEQUENCE [LARGE SCALE GENOMIC DNA]</scope>
    <source>
        <strain evidence="3">CC-503</strain>
    </source>
</reference>
<dbReference type="Proteomes" id="UP000006906">
    <property type="component" value="Chromosome 1"/>
</dbReference>
<sequence length="339" mass="34468">MAWKTRSGTTASAGRGALNWELMAQASASQLRLPVCPAHCRQPSPATSSSSTSSSACVRFGPGSACGRAPLRPVAALPFFGSRNKKDDAADAASGPSASALVQPAHFDLPLAVVLAGAAFESYLQPQAAEGGAAFLQRSVGGPTVTYTDKSFLTEVYQGVLVVELQSAANLRPADPNGQSDPYAVLSMGGATHRSPTQPATLNPQWKDDVACFYVKDPATDVLRLRLYDEDLGKSDEDLGTAMLGLAALAGSRGRRQALTLPLRGPGSGNGATVTLRARFLAFADADPADVAALTSTSTTAPSAPAVAGLQAAAAAVQGVVDAVSAATGDAAEGEKAKV</sequence>
<dbReference type="RefSeq" id="XP_042928036.1">
    <property type="nucleotide sequence ID" value="XM_043058122.1"/>
</dbReference>
<accession>A0A2K3E4Y3</accession>
<dbReference type="Gramene" id="PNW87797">
    <property type="protein sequence ID" value="PNW87797"/>
    <property type="gene ID" value="CHLRE_01g002451v5"/>
</dbReference>
<keyword evidence="3" id="KW-1185">Reference proteome</keyword>
<evidence type="ECO:0000313" key="2">
    <source>
        <dbReference type="EMBL" id="PNW87797.1"/>
    </source>
</evidence>
<dbReference type="InterPro" id="IPR035892">
    <property type="entry name" value="C2_domain_sf"/>
</dbReference>
<dbReference type="CDD" id="cd00030">
    <property type="entry name" value="C2"/>
    <property type="match status" value="1"/>
</dbReference>
<evidence type="ECO:0000313" key="3">
    <source>
        <dbReference type="Proteomes" id="UP000006906"/>
    </source>
</evidence>
<gene>
    <name evidence="2" type="ORF">CHLRE_01g002451v5</name>
</gene>
<proteinExistence type="predicted"/>
<dbReference type="Pfam" id="PF00168">
    <property type="entry name" value="C2"/>
    <property type="match status" value="1"/>
</dbReference>
<dbReference type="PANTHER" id="PTHR47759">
    <property type="entry name" value="OS04G0509100 PROTEIN"/>
    <property type="match status" value="1"/>
</dbReference>
<dbReference type="EMBL" id="CM008962">
    <property type="protein sequence ID" value="PNW87797.1"/>
    <property type="molecule type" value="Genomic_DNA"/>
</dbReference>
<dbReference type="SMART" id="SM00239">
    <property type="entry name" value="C2"/>
    <property type="match status" value="1"/>
</dbReference>
<dbReference type="KEGG" id="cre:CHLRE_01g002451v5"/>
<dbReference type="SUPFAM" id="SSF49562">
    <property type="entry name" value="C2 domain (Calcium/lipid-binding domain, CaLB)"/>
    <property type="match status" value="1"/>
</dbReference>
<evidence type="ECO:0000259" key="1">
    <source>
        <dbReference type="PROSITE" id="PS50004"/>
    </source>
</evidence>
<dbReference type="PANTHER" id="PTHR47759:SF2">
    <property type="entry name" value="TRIGLYCERIDE LIPASE"/>
    <property type="match status" value="1"/>
</dbReference>
<dbReference type="InParanoid" id="A0A2K3E4Y3"/>
<feature type="domain" description="C2" evidence="1">
    <location>
        <begin position="139"/>
        <end position="259"/>
    </location>
</feature>
<dbReference type="Gene3D" id="2.60.40.150">
    <property type="entry name" value="C2 domain"/>
    <property type="match status" value="1"/>
</dbReference>
<dbReference type="OrthoDB" id="1711371at2759"/>
<organism evidence="2 3">
    <name type="scientific">Chlamydomonas reinhardtii</name>
    <name type="common">Chlamydomonas smithii</name>
    <dbReference type="NCBI Taxonomy" id="3055"/>
    <lineage>
        <taxon>Eukaryota</taxon>
        <taxon>Viridiplantae</taxon>
        <taxon>Chlorophyta</taxon>
        <taxon>core chlorophytes</taxon>
        <taxon>Chlorophyceae</taxon>
        <taxon>CS clade</taxon>
        <taxon>Chlamydomonadales</taxon>
        <taxon>Chlamydomonadaceae</taxon>
        <taxon>Chlamydomonas</taxon>
    </lineage>
</organism>